<evidence type="ECO:0000259" key="6">
    <source>
        <dbReference type="Pfam" id="PF00394"/>
    </source>
</evidence>
<dbReference type="InterPro" id="IPR033138">
    <property type="entry name" value="Cu_oxidase_CS"/>
</dbReference>
<dbReference type="EMBL" id="JANBUW010000460">
    <property type="protein sequence ID" value="KAJ2846762.1"/>
    <property type="molecule type" value="Genomic_DNA"/>
</dbReference>
<keyword evidence="4" id="KW-0186">Copper</keyword>
<organism evidence="9 10">
    <name type="scientific">Coemansia brasiliensis</name>
    <dbReference type="NCBI Taxonomy" id="2650707"/>
    <lineage>
        <taxon>Eukaryota</taxon>
        <taxon>Fungi</taxon>
        <taxon>Fungi incertae sedis</taxon>
        <taxon>Zoopagomycota</taxon>
        <taxon>Kickxellomycotina</taxon>
        <taxon>Kickxellomycetes</taxon>
        <taxon>Kickxellales</taxon>
        <taxon>Kickxellaceae</taxon>
        <taxon>Coemansia</taxon>
    </lineage>
</organism>
<dbReference type="OrthoDB" id="2121828at2759"/>
<evidence type="ECO:0000256" key="3">
    <source>
        <dbReference type="ARBA" id="ARBA00023002"/>
    </source>
</evidence>
<protein>
    <submittedName>
        <fullName evidence="9">Ferroxidase fet3</fullName>
    </submittedName>
</protein>
<dbReference type="GO" id="GO:0016491">
    <property type="term" value="F:oxidoreductase activity"/>
    <property type="evidence" value="ECO:0007669"/>
    <property type="project" value="UniProtKB-KW"/>
</dbReference>
<evidence type="ECO:0000313" key="10">
    <source>
        <dbReference type="Proteomes" id="UP001139887"/>
    </source>
</evidence>
<dbReference type="Proteomes" id="UP001139887">
    <property type="component" value="Unassembled WGS sequence"/>
</dbReference>
<reference evidence="9" key="1">
    <citation type="submission" date="2022-07" db="EMBL/GenBank/DDBJ databases">
        <title>Phylogenomic reconstructions and comparative analyses of Kickxellomycotina fungi.</title>
        <authorList>
            <person name="Reynolds N.K."/>
            <person name="Stajich J.E."/>
            <person name="Barry K."/>
            <person name="Grigoriev I.V."/>
            <person name="Crous P."/>
            <person name="Smith M.E."/>
        </authorList>
    </citation>
    <scope>NUCLEOTIDE SEQUENCE</scope>
    <source>
        <strain evidence="9">NRRL 1566</strain>
    </source>
</reference>
<evidence type="ECO:0000313" key="9">
    <source>
        <dbReference type="EMBL" id="KAJ2846762.1"/>
    </source>
</evidence>
<gene>
    <name evidence="9" type="primary">FET3_14</name>
    <name evidence="9" type="ORF">IWW36_004192</name>
</gene>
<accession>A0A9W8LY89</accession>
<dbReference type="InterPro" id="IPR045087">
    <property type="entry name" value="Cu-oxidase_fam"/>
</dbReference>
<dbReference type="AlphaFoldDB" id="A0A9W8LY89"/>
<evidence type="ECO:0000256" key="4">
    <source>
        <dbReference type="ARBA" id="ARBA00023008"/>
    </source>
</evidence>
<dbReference type="Gene3D" id="2.60.40.420">
    <property type="entry name" value="Cupredoxins - blue copper proteins"/>
    <property type="match status" value="3"/>
</dbReference>
<name>A0A9W8LY89_9FUNG</name>
<comment type="similarity">
    <text evidence="1">Belongs to the multicopper oxidase family.</text>
</comment>
<dbReference type="GO" id="GO:0005507">
    <property type="term" value="F:copper ion binding"/>
    <property type="evidence" value="ECO:0007669"/>
    <property type="project" value="InterPro"/>
</dbReference>
<feature type="chain" id="PRO_5040774540" evidence="5">
    <location>
        <begin position="19"/>
        <end position="523"/>
    </location>
</feature>
<evidence type="ECO:0000259" key="8">
    <source>
        <dbReference type="Pfam" id="PF07732"/>
    </source>
</evidence>
<dbReference type="InterPro" id="IPR011706">
    <property type="entry name" value="Cu-oxidase_C"/>
</dbReference>
<keyword evidence="2" id="KW-0479">Metal-binding</keyword>
<feature type="domain" description="Plastocyanin-like" evidence="8">
    <location>
        <begin position="28"/>
        <end position="142"/>
    </location>
</feature>
<comment type="caution">
    <text evidence="9">The sequence shown here is derived from an EMBL/GenBank/DDBJ whole genome shotgun (WGS) entry which is preliminary data.</text>
</comment>
<dbReference type="Pfam" id="PF07732">
    <property type="entry name" value="Cu-oxidase_3"/>
    <property type="match status" value="1"/>
</dbReference>
<keyword evidence="5" id="KW-0732">Signal</keyword>
<feature type="domain" description="Plastocyanin-like" evidence="6">
    <location>
        <begin position="149"/>
        <end position="295"/>
    </location>
</feature>
<feature type="domain" description="Plastocyanin-like" evidence="7">
    <location>
        <begin position="403"/>
        <end position="474"/>
    </location>
</feature>
<keyword evidence="3" id="KW-0560">Oxidoreductase</keyword>
<feature type="signal peptide" evidence="5">
    <location>
        <begin position="1"/>
        <end position="18"/>
    </location>
</feature>
<dbReference type="PROSITE" id="PS00079">
    <property type="entry name" value="MULTICOPPER_OXIDASE1"/>
    <property type="match status" value="2"/>
</dbReference>
<dbReference type="Pfam" id="PF00394">
    <property type="entry name" value="Cu-oxidase"/>
    <property type="match status" value="1"/>
</dbReference>
<dbReference type="CDD" id="cd13851">
    <property type="entry name" value="CuRO_1_Fet3p"/>
    <property type="match status" value="1"/>
</dbReference>
<evidence type="ECO:0000259" key="7">
    <source>
        <dbReference type="Pfam" id="PF07731"/>
    </source>
</evidence>
<evidence type="ECO:0000256" key="1">
    <source>
        <dbReference type="ARBA" id="ARBA00010609"/>
    </source>
</evidence>
<dbReference type="PANTHER" id="PTHR11709:SF361">
    <property type="entry name" value="IRON TRANSPORT MULTICOPPER OXIDASE FET3"/>
    <property type="match status" value="1"/>
</dbReference>
<sequence>MRCALISLLMAAATTAISKRVELNWDIGYLQANPDGLNQRRVIGVNGKWPPPVIEVNEGDILAINAHNSLDEPTSLHAHGFHQVGTTYFDGVPGVTECGIPPNGTFTYEYNITQTGTYWLHSHYEAQYTDGLRTPLIIHAHKEPHHYDEDMVLMLEGWYHRNSKDVLQQLLSTSEYVRKLQFIPYMLVNSYGGSDLRRTTLKFQPGKTYRLRLLNVSATGMVRFGIEQHEMYVIEVDGTATEPKLVNNVQLSVGQRVSVLVTAKNTTEANYVYHADIFTDIQAEDRARLPFTSIVEYSKDAPLVNATDETSTVSWDFFEDIDLVPIDKQPPPGVHKRVPLEARTAIFDDRREHLSFNNRTYEKPTVPTLTSVLTTGYQAFYPDVYGFKSYPIILDPMTDIELNFFVYRRGAVNNDPTQLRNSGPYPVRRDTITIPPHEFALVRFKADNPGVWLFHCHMAFHAEQGMMATFIEDPYYIRNGTNLPKEYSDNCKQMGIPLAGNAMGHNGLNLPDEPKGPFPLTGF</sequence>
<dbReference type="Pfam" id="PF07731">
    <property type="entry name" value="Cu-oxidase_2"/>
    <property type="match status" value="1"/>
</dbReference>
<dbReference type="PROSITE" id="PS00080">
    <property type="entry name" value="MULTICOPPER_OXIDASE2"/>
    <property type="match status" value="1"/>
</dbReference>
<dbReference type="InterPro" id="IPR002355">
    <property type="entry name" value="Cu_oxidase_Cu_BS"/>
</dbReference>
<keyword evidence="10" id="KW-1185">Reference proteome</keyword>
<proteinExistence type="inferred from homology"/>
<dbReference type="InterPro" id="IPR001117">
    <property type="entry name" value="Cu-oxidase_2nd"/>
</dbReference>
<dbReference type="SUPFAM" id="SSF49503">
    <property type="entry name" value="Cupredoxins"/>
    <property type="match status" value="3"/>
</dbReference>
<dbReference type="InterPro" id="IPR011707">
    <property type="entry name" value="Cu-oxidase-like_N"/>
</dbReference>
<evidence type="ECO:0000256" key="2">
    <source>
        <dbReference type="ARBA" id="ARBA00022723"/>
    </source>
</evidence>
<evidence type="ECO:0000256" key="5">
    <source>
        <dbReference type="SAM" id="SignalP"/>
    </source>
</evidence>
<dbReference type="InterPro" id="IPR008972">
    <property type="entry name" value="Cupredoxin"/>
</dbReference>
<dbReference type="PANTHER" id="PTHR11709">
    <property type="entry name" value="MULTI-COPPER OXIDASE"/>
    <property type="match status" value="1"/>
</dbReference>